<organism evidence="3 4">
    <name type="scientific">Actinomadura miaoliensis</name>
    <dbReference type="NCBI Taxonomy" id="430685"/>
    <lineage>
        <taxon>Bacteria</taxon>
        <taxon>Bacillati</taxon>
        <taxon>Actinomycetota</taxon>
        <taxon>Actinomycetes</taxon>
        <taxon>Streptosporangiales</taxon>
        <taxon>Thermomonosporaceae</taxon>
        <taxon>Actinomadura</taxon>
    </lineage>
</organism>
<dbReference type="Proteomes" id="UP001500683">
    <property type="component" value="Unassembled WGS sequence"/>
</dbReference>
<gene>
    <name evidence="3" type="ORF">GCM10022214_17170</name>
</gene>
<proteinExistence type="predicted"/>
<dbReference type="Gene3D" id="3.30.428.10">
    <property type="entry name" value="HIT-like"/>
    <property type="match status" value="1"/>
</dbReference>
<accession>A0ABP7VCP3</accession>
<dbReference type="EMBL" id="BAAAZG010000006">
    <property type="protein sequence ID" value="GAA4064016.1"/>
    <property type="molecule type" value="Genomic_DNA"/>
</dbReference>
<dbReference type="PANTHER" id="PTHR46648">
    <property type="entry name" value="HIT FAMILY PROTEIN 1"/>
    <property type="match status" value="1"/>
</dbReference>
<evidence type="ECO:0000313" key="4">
    <source>
        <dbReference type="Proteomes" id="UP001500683"/>
    </source>
</evidence>
<sequence length="126" mass="13775">MAHAFGTGLRGWLVLVPLRHVTAIAELTDAEAAGLGQWQVRLSRALHAATGCAKTYVAQFAEAEGFSHVHFHIVPRMRDLATELRGPKVFALLNQPDGRALSESQRDEIAADIRRYLESPGTMSTP</sequence>
<dbReference type="InterPro" id="IPR011146">
    <property type="entry name" value="HIT-like"/>
</dbReference>
<evidence type="ECO:0000256" key="1">
    <source>
        <dbReference type="PROSITE-ProRule" id="PRU00464"/>
    </source>
</evidence>
<evidence type="ECO:0000313" key="3">
    <source>
        <dbReference type="EMBL" id="GAA4064016.1"/>
    </source>
</evidence>
<name>A0ABP7VCP3_9ACTN</name>
<reference evidence="4" key="1">
    <citation type="journal article" date="2019" name="Int. J. Syst. Evol. Microbiol.">
        <title>The Global Catalogue of Microorganisms (GCM) 10K type strain sequencing project: providing services to taxonomists for standard genome sequencing and annotation.</title>
        <authorList>
            <consortium name="The Broad Institute Genomics Platform"/>
            <consortium name="The Broad Institute Genome Sequencing Center for Infectious Disease"/>
            <person name="Wu L."/>
            <person name="Ma J."/>
        </authorList>
    </citation>
    <scope>NUCLEOTIDE SEQUENCE [LARGE SCALE GENOMIC DNA]</scope>
    <source>
        <strain evidence="4">JCM 16702</strain>
    </source>
</reference>
<comment type="caution">
    <text evidence="3">The sequence shown here is derived from an EMBL/GenBank/DDBJ whole genome shotgun (WGS) entry which is preliminary data.</text>
</comment>
<dbReference type="InterPro" id="IPR036265">
    <property type="entry name" value="HIT-like_sf"/>
</dbReference>
<dbReference type="PANTHER" id="PTHR46648:SF1">
    <property type="entry name" value="ADENOSINE 5'-MONOPHOSPHORAMIDASE HNT1"/>
    <property type="match status" value="1"/>
</dbReference>
<dbReference type="InterPro" id="IPR001310">
    <property type="entry name" value="Histidine_triad_HIT"/>
</dbReference>
<feature type="short sequence motif" description="Histidine triad motif" evidence="1">
    <location>
        <begin position="68"/>
        <end position="72"/>
    </location>
</feature>
<protein>
    <recommendedName>
        <fullName evidence="2">HIT domain-containing protein</fullName>
    </recommendedName>
</protein>
<evidence type="ECO:0000259" key="2">
    <source>
        <dbReference type="PROSITE" id="PS51084"/>
    </source>
</evidence>
<dbReference type="PROSITE" id="PS51084">
    <property type="entry name" value="HIT_2"/>
    <property type="match status" value="1"/>
</dbReference>
<feature type="domain" description="HIT" evidence="2">
    <location>
        <begin position="1"/>
        <end position="83"/>
    </location>
</feature>
<dbReference type="SUPFAM" id="SSF54197">
    <property type="entry name" value="HIT-like"/>
    <property type="match status" value="1"/>
</dbReference>
<keyword evidence="4" id="KW-1185">Reference proteome</keyword>